<evidence type="ECO:0000313" key="3">
    <source>
        <dbReference type="Proteomes" id="UP001189429"/>
    </source>
</evidence>
<protein>
    <submittedName>
        <fullName evidence="2">Uncharacterized protein</fullName>
    </submittedName>
</protein>
<gene>
    <name evidence="2" type="ORF">PCOR1329_LOCUS36015</name>
</gene>
<proteinExistence type="predicted"/>
<feature type="region of interest" description="Disordered" evidence="1">
    <location>
        <begin position="48"/>
        <end position="76"/>
    </location>
</feature>
<evidence type="ECO:0000313" key="2">
    <source>
        <dbReference type="EMBL" id="CAK0840620.1"/>
    </source>
</evidence>
<accession>A0ABN9T6J0</accession>
<name>A0ABN9T6J0_9DINO</name>
<dbReference type="EMBL" id="CAUYUJ010014393">
    <property type="protein sequence ID" value="CAK0840620.1"/>
    <property type="molecule type" value="Genomic_DNA"/>
</dbReference>
<organism evidence="2 3">
    <name type="scientific">Prorocentrum cordatum</name>
    <dbReference type="NCBI Taxonomy" id="2364126"/>
    <lineage>
        <taxon>Eukaryota</taxon>
        <taxon>Sar</taxon>
        <taxon>Alveolata</taxon>
        <taxon>Dinophyceae</taxon>
        <taxon>Prorocentrales</taxon>
        <taxon>Prorocentraceae</taxon>
        <taxon>Prorocentrum</taxon>
    </lineage>
</organism>
<evidence type="ECO:0000256" key="1">
    <source>
        <dbReference type="SAM" id="MobiDB-lite"/>
    </source>
</evidence>
<keyword evidence="3" id="KW-1185">Reference proteome</keyword>
<comment type="caution">
    <text evidence="2">The sequence shown here is derived from an EMBL/GenBank/DDBJ whole genome shotgun (WGS) entry which is preliminary data.</text>
</comment>
<dbReference type="Proteomes" id="UP001189429">
    <property type="component" value="Unassembled WGS sequence"/>
</dbReference>
<reference evidence="2" key="1">
    <citation type="submission" date="2023-10" db="EMBL/GenBank/DDBJ databases">
        <authorList>
            <person name="Chen Y."/>
            <person name="Shah S."/>
            <person name="Dougan E. K."/>
            <person name="Thang M."/>
            <person name="Chan C."/>
        </authorList>
    </citation>
    <scope>NUCLEOTIDE SEQUENCE [LARGE SCALE GENOMIC DNA]</scope>
</reference>
<sequence>MKQQLFYVLTRLVLADSRAIAEVPGTVLTTFEAADIADGMPAALREAGEEYGAQSKGVEGEAAPGPGHRLGPEGGRRTCRFFSPRAPSGPRTRWKGGAAEGSARVLGECRDEAYPFVEDDQWRGSALPNDFQMSRECMKTVSNMENNVLSMVRTLLPTC</sequence>